<protein>
    <submittedName>
        <fullName evidence="3">Uncharacterized protein</fullName>
    </submittedName>
</protein>
<feature type="region of interest" description="Disordered" evidence="1">
    <location>
        <begin position="840"/>
        <end position="982"/>
    </location>
</feature>
<feature type="compositionally biased region" description="Polar residues" evidence="1">
    <location>
        <begin position="853"/>
        <end position="865"/>
    </location>
</feature>
<keyword evidence="2" id="KW-0812">Transmembrane</keyword>
<feature type="compositionally biased region" description="Polar residues" evidence="1">
    <location>
        <begin position="653"/>
        <end position="667"/>
    </location>
</feature>
<organism evidence="3 4">
    <name type="scientific">Syncephalis pseudoplumigaleata</name>
    <dbReference type="NCBI Taxonomy" id="1712513"/>
    <lineage>
        <taxon>Eukaryota</taxon>
        <taxon>Fungi</taxon>
        <taxon>Fungi incertae sedis</taxon>
        <taxon>Zoopagomycota</taxon>
        <taxon>Zoopagomycotina</taxon>
        <taxon>Zoopagomycetes</taxon>
        <taxon>Zoopagales</taxon>
        <taxon>Piptocephalidaceae</taxon>
        <taxon>Syncephalis</taxon>
    </lineage>
</organism>
<feature type="region of interest" description="Disordered" evidence="1">
    <location>
        <begin position="445"/>
        <end position="470"/>
    </location>
</feature>
<gene>
    <name evidence="3" type="ORF">SYNPS1DRAFT_28755</name>
</gene>
<feature type="compositionally biased region" description="Polar residues" evidence="1">
    <location>
        <begin position="451"/>
        <end position="470"/>
    </location>
</feature>
<feature type="transmembrane region" description="Helical" evidence="2">
    <location>
        <begin position="352"/>
        <end position="375"/>
    </location>
</feature>
<feature type="transmembrane region" description="Helical" evidence="2">
    <location>
        <begin position="192"/>
        <end position="216"/>
    </location>
</feature>
<evidence type="ECO:0000256" key="2">
    <source>
        <dbReference type="SAM" id="Phobius"/>
    </source>
</evidence>
<feature type="transmembrane region" description="Helical" evidence="2">
    <location>
        <begin position="266"/>
        <end position="291"/>
    </location>
</feature>
<feature type="region of interest" description="Disordered" evidence="1">
    <location>
        <begin position="604"/>
        <end position="712"/>
    </location>
</feature>
<evidence type="ECO:0000256" key="1">
    <source>
        <dbReference type="SAM" id="MobiDB-lite"/>
    </source>
</evidence>
<dbReference type="EMBL" id="KZ989720">
    <property type="protein sequence ID" value="RKP25513.1"/>
    <property type="molecule type" value="Genomic_DNA"/>
</dbReference>
<feature type="compositionally biased region" description="Gly residues" evidence="1">
    <location>
        <begin position="957"/>
        <end position="970"/>
    </location>
</feature>
<dbReference type="AlphaFoldDB" id="A0A4P9YZB2"/>
<feature type="compositionally biased region" description="Low complexity" evidence="1">
    <location>
        <begin position="668"/>
        <end position="689"/>
    </location>
</feature>
<feature type="region of interest" description="Disordered" evidence="1">
    <location>
        <begin position="778"/>
        <end position="811"/>
    </location>
</feature>
<dbReference type="OrthoDB" id="10643792at2759"/>
<feature type="compositionally biased region" description="Basic and acidic residues" evidence="1">
    <location>
        <begin position="537"/>
        <end position="546"/>
    </location>
</feature>
<sequence>MAGSEASTFVASADSLAKAFAIEHAIMAICLLIYLAATVIINRCQRCTAYLDSYASVSAHAGPDSTGMAAFPVASRKRPIKQTRPQIVASAAMLACAASLLLRIVPVLYPATSLLDARNVVVAGSDALTFSVNARRPAQVRVIFLLDILADTLLLSAIWLALARQSFTLHNVFRNGGHTLVRGHYWRIFSPMAGWSCVAIAVTAVPCTELVVFLLFDRYITSTLGFQALALPPLLDPSLPASMHASDALELNDNAGAMLTTGTGWALARIMAGIWCAAYTVVGFAIAQATYRRRAEMYSRRNQAIPATQLALSVQNNCRVFVHLFALPAVALLFASVAGVQAGLVLQHASGGYWQLVFSSLSSAVLFFMYLLLIYSLSLNIQPPRPLSTLSSSGMAAIAYGANIPQALRDNRDTLCPQMDEASAHMQQLYPSGISLPPLADAAEAAENSDSITATTRPLSSEQARHTPSTIDSYGLPVATMTDAEQQQQQQQHRQRHVVARNSTERTFTGSIASLIDILPGLPRRFVHSSSLGRRMKSNETIRNPDDSCCADDAVPADKRRRSLSLPSIPMAQPHDSRDEPSTLAAPMPRILCNRLQQRLAKCASDASGEHDQRASAVPSSISAGEHDPRDDTSRPNSHTDRSSYVDSYRYSTASSTSPEHPQQSSPAASSLLHSRNAAANAASMSSLANRRRARTSYYDPSRRHSPVQLRMSPDHAAHHSIEERMPRFKWPSVSSISAMVANAAGFHQRSSLEQLPTFMASARTPNEQASHPCIDAPSPAHLESGRSTPCYAPDDSHAGEDKPLEPFSFVVPPPVQRRVHASNHLSSRSFPSHKYSFSLHTTQQKAPAAHAEQTSRGRQASLPSLHQPPPVETAGHGRDAGSATSSRQGHYDLHHQHHRQALSSSRMNGAMPEQPEHFAARSPTRVTFASRPGGDELAPDSPHPASTSRRRIDLGSYGGLDLGPFGNGGVAEHADEDDAAS</sequence>
<feature type="transmembrane region" description="Helical" evidence="2">
    <location>
        <begin position="387"/>
        <end position="408"/>
    </location>
</feature>
<keyword evidence="2" id="KW-1133">Transmembrane helix</keyword>
<feature type="transmembrane region" description="Helical" evidence="2">
    <location>
        <begin position="320"/>
        <end position="346"/>
    </location>
</feature>
<feature type="transmembrane region" description="Helical" evidence="2">
    <location>
        <begin position="142"/>
        <end position="162"/>
    </location>
</feature>
<accession>A0A4P9YZB2</accession>
<keyword evidence="4" id="KW-1185">Reference proteome</keyword>
<proteinExistence type="predicted"/>
<feature type="compositionally biased region" description="Basic and acidic residues" evidence="1">
    <location>
        <begin position="625"/>
        <end position="644"/>
    </location>
</feature>
<feature type="compositionally biased region" description="Basic and acidic residues" evidence="1">
    <location>
        <begin position="795"/>
        <end position="805"/>
    </location>
</feature>
<reference evidence="4" key="1">
    <citation type="journal article" date="2018" name="Nat. Microbiol.">
        <title>Leveraging single-cell genomics to expand the fungal tree of life.</title>
        <authorList>
            <person name="Ahrendt S.R."/>
            <person name="Quandt C.A."/>
            <person name="Ciobanu D."/>
            <person name="Clum A."/>
            <person name="Salamov A."/>
            <person name="Andreopoulos B."/>
            <person name="Cheng J.F."/>
            <person name="Woyke T."/>
            <person name="Pelin A."/>
            <person name="Henrissat B."/>
            <person name="Reynolds N.K."/>
            <person name="Benny G.L."/>
            <person name="Smith M.E."/>
            <person name="James T.Y."/>
            <person name="Grigoriev I.V."/>
        </authorList>
    </citation>
    <scope>NUCLEOTIDE SEQUENCE [LARGE SCALE GENOMIC DNA]</scope>
    <source>
        <strain evidence="4">Benny S71-1</strain>
    </source>
</reference>
<feature type="region of interest" description="Disordered" evidence="1">
    <location>
        <begin position="537"/>
        <end position="584"/>
    </location>
</feature>
<name>A0A4P9YZB2_9FUNG</name>
<keyword evidence="2" id="KW-0472">Membrane</keyword>
<feature type="transmembrane region" description="Helical" evidence="2">
    <location>
        <begin position="20"/>
        <end position="41"/>
    </location>
</feature>
<evidence type="ECO:0000313" key="4">
    <source>
        <dbReference type="Proteomes" id="UP000278143"/>
    </source>
</evidence>
<feature type="transmembrane region" description="Helical" evidence="2">
    <location>
        <begin position="87"/>
        <end position="109"/>
    </location>
</feature>
<feature type="region of interest" description="Disordered" evidence="1">
    <location>
        <begin position="482"/>
        <end position="503"/>
    </location>
</feature>
<dbReference type="Proteomes" id="UP000278143">
    <property type="component" value="Unassembled WGS sequence"/>
</dbReference>
<evidence type="ECO:0000313" key="3">
    <source>
        <dbReference type="EMBL" id="RKP25513.1"/>
    </source>
</evidence>